<dbReference type="SUPFAM" id="SSF53383">
    <property type="entry name" value="PLP-dependent transferases"/>
    <property type="match status" value="1"/>
</dbReference>
<protein>
    <recommendedName>
        <fullName evidence="5">Aminotransferase class I/classII large domain-containing protein</fullName>
    </recommendedName>
</protein>
<dbReference type="GO" id="GO:0016740">
    <property type="term" value="F:transferase activity"/>
    <property type="evidence" value="ECO:0007669"/>
    <property type="project" value="UniProtKB-KW"/>
</dbReference>
<keyword evidence="7" id="KW-1185">Reference proteome</keyword>
<dbReference type="PANTHER" id="PTHR13693:SF77">
    <property type="entry name" value="8-AMINO-7-OXONONANOATE SYNTHASE"/>
    <property type="match status" value="1"/>
</dbReference>
<evidence type="ECO:0000256" key="3">
    <source>
        <dbReference type="ARBA" id="ARBA00022679"/>
    </source>
</evidence>
<dbReference type="PANTHER" id="PTHR13693">
    <property type="entry name" value="CLASS II AMINOTRANSFERASE/8-AMINO-7-OXONONANOATE SYNTHASE"/>
    <property type="match status" value="1"/>
</dbReference>
<sequence>RTYVYSTSLPVPVVAAAHAALLEATDSSYLRDQLWERTKQLGAALGRQLTSPIVAVIVGSEEAALKLSRELLQRGFHVPAIRPPTVAPGSARLRITLSSAHSEQDVNDLVHALQQCGVLPRRDISRL</sequence>
<dbReference type="InterPro" id="IPR015424">
    <property type="entry name" value="PyrdxlP-dep_Trfase"/>
</dbReference>
<comment type="similarity">
    <text evidence="2">Belongs to the class-II pyridoxal-phosphate-dependent aminotransferase family. BioF subfamily.</text>
</comment>
<dbReference type="EMBL" id="LGRX02031952">
    <property type="protein sequence ID" value="KAK3244351.1"/>
    <property type="molecule type" value="Genomic_DNA"/>
</dbReference>
<reference evidence="6 7" key="1">
    <citation type="journal article" date="2015" name="Genome Biol. Evol.">
        <title>Comparative Genomics of a Bacterivorous Green Alga Reveals Evolutionary Causalities and Consequences of Phago-Mixotrophic Mode of Nutrition.</title>
        <authorList>
            <person name="Burns J.A."/>
            <person name="Paasch A."/>
            <person name="Narechania A."/>
            <person name="Kim E."/>
        </authorList>
    </citation>
    <scope>NUCLEOTIDE SEQUENCE [LARGE SCALE GENOMIC DNA]</scope>
    <source>
        <strain evidence="6 7">PLY_AMNH</strain>
    </source>
</reference>
<organism evidence="6 7">
    <name type="scientific">Cymbomonas tetramitiformis</name>
    <dbReference type="NCBI Taxonomy" id="36881"/>
    <lineage>
        <taxon>Eukaryota</taxon>
        <taxon>Viridiplantae</taxon>
        <taxon>Chlorophyta</taxon>
        <taxon>Pyramimonadophyceae</taxon>
        <taxon>Pyramimonadales</taxon>
        <taxon>Pyramimonadaceae</taxon>
        <taxon>Cymbomonas</taxon>
    </lineage>
</organism>
<evidence type="ECO:0000256" key="2">
    <source>
        <dbReference type="ARBA" id="ARBA00010008"/>
    </source>
</evidence>
<comment type="caution">
    <text evidence="6">The sequence shown here is derived from an EMBL/GenBank/DDBJ whole genome shotgun (WGS) entry which is preliminary data.</text>
</comment>
<dbReference type="GO" id="GO:0030170">
    <property type="term" value="F:pyridoxal phosphate binding"/>
    <property type="evidence" value="ECO:0007669"/>
    <property type="project" value="InterPro"/>
</dbReference>
<dbReference type="InterPro" id="IPR015422">
    <property type="entry name" value="PyrdxlP-dep_Trfase_small"/>
</dbReference>
<dbReference type="Proteomes" id="UP001190700">
    <property type="component" value="Unassembled WGS sequence"/>
</dbReference>
<evidence type="ECO:0000256" key="4">
    <source>
        <dbReference type="ARBA" id="ARBA00022898"/>
    </source>
</evidence>
<dbReference type="InterPro" id="IPR004839">
    <property type="entry name" value="Aminotransferase_I/II_large"/>
</dbReference>
<keyword evidence="4" id="KW-0663">Pyridoxal phosphate</keyword>
<proteinExistence type="inferred from homology"/>
<evidence type="ECO:0000313" key="6">
    <source>
        <dbReference type="EMBL" id="KAK3244351.1"/>
    </source>
</evidence>
<dbReference type="InterPro" id="IPR050087">
    <property type="entry name" value="AON_synthase_class-II"/>
</dbReference>
<dbReference type="Gene3D" id="3.90.1150.10">
    <property type="entry name" value="Aspartate Aminotransferase, domain 1"/>
    <property type="match status" value="1"/>
</dbReference>
<feature type="non-terminal residue" evidence="6">
    <location>
        <position position="1"/>
    </location>
</feature>
<feature type="domain" description="Aminotransferase class I/classII large" evidence="5">
    <location>
        <begin position="2"/>
        <end position="113"/>
    </location>
</feature>
<evidence type="ECO:0000256" key="1">
    <source>
        <dbReference type="ARBA" id="ARBA00001933"/>
    </source>
</evidence>
<keyword evidence="3" id="KW-0808">Transferase</keyword>
<dbReference type="Pfam" id="PF00155">
    <property type="entry name" value="Aminotran_1_2"/>
    <property type="match status" value="1"/>
</dbReference>
<name>A0AAE0BWY8_9CHLO</name>
<evidence type="ECO:0000313" key="7">
    <source>
        <dbReference type="Proteomes" id="UP001190700"/>
    </source>
</evidence>
<evidence type="ECO:0000259" key="5">
    <source>
        <dbReference type="Pfam" id="PF00155"/>
    </source>
</evidence>
<accession>A0AAE0BWY8</accession>
<gene>
    <name evidence="6" type="ORF">CYMTET_46032</name>
</gene>
<dbReference type="GO" id="GO:0009102">
    <property type="term" value="P:biotin biosynthetic process"/>
    <property type="evidence" value="ECO:0007669"/>
    <property type="project" value="TreeGrafter"/>
</dbReference>
<comment type="cofactor">
    <cofactor evidence="1">
        <name>pyridoxal 5'-phosphate</name>
        <dbReference type="ChEBI" id="CHEBI:597326"/>
    </cofactor>
</comment>
<dbReference type="AlphaFoldDB" id="A0AAE0BWY8"/>